<dbReference type="SUPFAM" id="SSF47413">
    <property type="entry name" value="lambda repressor-like DNA-binding domains"/>
    <property type="match status" value="1"/>
</dbReference>
<comment type="caution">
    <text evidence="2">The sequence shown here is derived from an EMBL/GenBank/DDBJ whole genome shotgun (WGS) entry which is preliminary data.</text>
</comment>
<keyword evidence="3" id="KW-1185">Reference proteome</keyword>
<sequence length="258" mass="29089">MELGHFIRQLRESTRPDALGLPGSDRRRTPGLRREELAALCGISVTWLTWLEQGRAVHASTSALVQLADALRLDHANRHYLFELAGRPDPDVRPPEFDQLPKLLRVVDEMNCPAYALDVWWTIRAANKRARQLFSNWGQGSRSKVAPNLIHYVFLNPLAKQLLFDWKASAERLVAEFRADLGAIALQPEGEAFVHRLSQQSAEFATLWKRQQVADRTGGARSFNHPVKGLVHCEQVTLRTAMDPSLKVVMLMDSALTP</sequence>
<dbReference type="EMBL" id="BSOJ01000010">
    <property type="protein sequence ID" value="GLR25990.1"/>
    <property type="molecule type" value="Genomic_DNA"/>
</dbReference>
<name>A0ABQ5YQB9_9BURK</name>
<dbReference type="Gene3D" id="1.10.260.40">
    <property type="entry name" value="lambda repressor-like DNA-binding domains"/>
    <property type="match status" value="1"/>
</dbReference>
<dbReference type="Gene3D" id="3.30.450.180">
    <property type="match status" value="1"/>
</dbReference>
<proteinExistence type="predicted"/>
<dbReference type="Pfam" id="PF17765">
    <property type="entry name" value="MLTR_LBD"/>
    <property type="match status" value="1"/>
</dbReference>
<dbReference type="PANTHER" id="PTHR35010:SF2">
    <property type="entry name" value="BLL4672 PROTEIN"/>
    <property type="match status" value="1"/>
</dbReference>
<dbReference type="CDD" id="cd00093">
    <property type="entry name" value="HTH_XRE"/>
    <property type="match status" value="1"/>
</dbReference>
<dbReference type="InterPro" id="IPR001387">
    <property type="entry name" value="Cro/C1-type_HTH"/>
</dbReference>
<evidence type="ECO:0000313" key="3">
    <source>
        <dbReference type="Proteomes" id="UP001156664"/>
    </source>
</evidence>
<dbReference type="Proteomes" id="UP001156664">
    <property type="component" value="Unassembled WGS sequence"/>
</dbReference>
<evidence type="ECO:0000259" key="1">
    <source>
        <dbReference type="SMART" id="SM00530"/>
    </source>
</evidence>
<protein>
    <submittedName>
        <fullName evidence="2">Transcriptional regulator</fullName>
    </submittedName>
</protein>
<accession>A0ABQ5YQB9</accession>
<reference evidence="3" key="1">
    <citation type="journal article" date="2019" name="Int. J. Syst. Evol. Microbiol.">
        <title>The Global Catalogue of Microorganisms (GCM) 10K type strain sequencing project: providing services to taxonomists for standard genome sequencing and annotation.</title>
        <authorList>
            <consortium name="The Broad Institute Genomics Platform"/>
            <consortium name="The Broad Institute Genome Sequencing Center for Infectious Disease"/>
            <person name="Wu L."/>
            <person name="Ma J."/>
        </authorList>
    </citation>
    <scope>NUCLEOTIDE SEQUENCE [LARGE SCALE GENOMIC DNA]</scope>
    <source>
        <strain evidence="3">NBRC 105857</strain>
    </source>
</reference>
<dbReference type="PANTHER" id="PTHR35010">
    <property type="entry name" value="BLL4672 PROTEIN-RELATED"/>
    <property type="match status" value="1"/>
</dbReference>
<gene>
    <name evidence="2" type="ORF">GCM10007875_10780</name>
</gene>
<evidence type="ECO:0000313" key="2">
    <source>
        <dbReference type="EMBL" id="GLR25990.1"/>
    </source>
</evidence>
<dbReference type="Pfam" id="PF13560">
    <property type="entry name" value="HTH_31"/>
    <property type="match status" value="1"/>
</dbReference>
<organism evidence="2 3">
    <name type="scientific">Limnobacter litoralis</name>
    <dbReference type="NCBI Taxonomy" id="481366"/>
    <lineage>
        <taxon>Bacteria</taxon>
        <taxon>Pseudomonadati</taxon>
        <taxon>Pseudomonadota</taxon>
        <taxon>Betaproteobacteria</taxon>
        <taxon>Burkholderiales</taxon>
        <taxon>Burkholderiaceae</taxon>
        <taxon>Limnobacter</taxon>
    </lineage>
</organism>
<dbReference type="SMART" id="SM00530">
    <property type="entry name" value="HTH_XRE"/>
    <property type="match status" value="1"/>
</dbReference>
<dbReference type="InterPro" id="IPR010982">
    <property type="entry name" value="Lambda_DNA-bd_dom_sf"/>
</dbReference>
<feature type="domain" description="HTH cro/C1-type" evidence="1">
    <location>
        <begin position="6"/>
        <end position="78"/>
    </location>
</feature>
<dbReference type="InterPro" id="IPR041413">
    <property type="entry name" value="MLTR_LBD"/>
</dbReference>